<dbReference type="AlphaFoldDB" id="A0A2H4HI84"/>
<sequence length="120" mass="14267">MRVQSYGNSVFDVKREFQDSRRKTKKLIAYFILSAIVFYIVKFVLELNSMVFTDMVHKMLNGEPINFNFDYMLEKAQSNQVVAFLVSTYYFIEKSIFSLKDFFLGIFTKLTTFYNKILKN</sequence>
<keyword evidence="1" id="KW-0472">Membrane</keyword>
<organism evidence="2">
    <name type="scientific">Enterococcus faecalis</name>
    <name type="common">Streptococcus faecalis</name>
    <dbReference type="NCBI Taxonomy" id="1351"/>
    <lineage>
        <taxon>Bacteria</taxon>
        <taxon>Bacillati</taxon>
        <taxon>Bacillota</taxon>
        <taxon>Bacilli</taxon>
        <taxon>Lactobacillales</taxon>
        <taxon>Enterococcaceae</taxon>
        <taxon>Enterococcus</taxon>
    </lineage>
</organism>
<accession>A0A2H4HI84</accession>
<evidence type="ECO:0000313" key="2">
    <source>
        <dbReference type="EMBL" id="ARQ19147.1"/>
    </source>
</evidence>
<name>A0A2H4HI84_ENTFL</name>
<keyword evidence="2" id="KW-0614">Plasmid</keyword>
<dbReference type="RefSeq" id="WP_002338167.1">
    <property type="nucleotide sequence ID" value="NZ_KY290886.1"/>
</dbReference>
<keyword evidence="1" id="KW-1133">Transmembrane helix</keyword>
<proteinExistence type="predicted"/>
<geneLocation type="plasmid" evidence="2">
    <name>pJH-T4</name>
</geneLocation>
<reference evidence="2" key="1">
    <citation type="submission" date="2016-12" db="EMBL/GenBank/DDBJ databases">
        <title>Genetic characterization of cointegrate plasmids responsible for the mobilization of pRUM-like and pLAG, via pHTbeta, from Enterococcus faecium to E. faecalis.</title>
        <authorList>
            <person name="Di Sante L."/>
            <person name="Morroni G."/>
            <person name="Vignaroli C."/>
            <person name="Brenciani A."/>
        </authorList>
    </citation>
    <scope>NUCLEOTIDE SEQUENCE</scope>
    <source>
        <strain evidence="2">Transconjugant T4</strain>
        <plasmid evidence="2">pJH-T4</plasmid>
    </source>
</reference>
<dbReference type="EMBL" id="KY290886">
    <property type="protein sequence ID" value="ARQ19147.1"/>
    <property type="molecule type" value="Genomic_DNA"/>
</dbReference>
<feature type="transmembrane region" description="Helical" evidence="1">
    <location>
        <begin position="27"/>
        <end position="45"/>
    </location>
</feature>
<keyword evidence="1" id="KW-0812">Transmembrane</keyword>
<evidence type="ECO:0000256" key="1">
    <source>
        <dbReference type="SAM" id="Phobius"/>
    </source>
</evidence>
<protein>
    <submittedName>
        <fullName evidence="2">Uncharacterized protein</fullName>
    </submittedName>
</protein>